<evidence type="ECO:0000259" key="1">
    <source>
        <dbReference type="Pfam" id="PF25543"/>
    </source>
</evidence>
<organism evidence="2 3">
    <name type="scientific">Sporormia fimetaria CBS 119925</name>
    <dbReference type="NCBI Taxonomy" id="1340428"/>
    <lineage>
        <taxon>Eukaryota</taxon>
        <taxon>Fungi</taxon>
        <taxon>Dikarya</taxon>
        <taxon>Ascomycota</taxon>
        <taxon>Pezizomycotina</taxon>
        <taxon>Dothideomycetes</taxon>
        <taxon>Pleosporomycetidae</taxon>
        <taxon>Pleosporales</taxon>
        <taxon>Sporormiaceae</taxon>
        <taxon>Sporormia</taxon>
    </lineage>
</organism>
<protein>
    <recommendedName>
        <fullName evidence="1">Tandem CCCH zinc finger domain-containing protein</fullName>
    </recommendedName>
</protein>
<dbReference type="InterPro" id="IPR057654">
    <property type="entry name" value="Znf-CCCH_tandem"/>
</dbReference>
<dbReference type="Pfam" id="PF25543">
    <property type="entry name" value="zf-CCCH_tandem"/>
    <property type="match status" value="1"/>
</dbReference>
<sequence>MLSCNIYRPHNEPLWIVVFVSHRRILQGRITKPKGSKLYSARNVQKKVTTATLPFRAKRSRAIDRYGQLPDPATAPAGKVPVNAGNQRLDMRFPFPSQNDLDTYRANRDRYHNVCLNLVLLGSCGDERCQRSSKKHELPPKATRRVLAWHTRQNKLCPRGSECRLISCYYGHMWVWNKCPRRGRKSEGSGVVRCRVKLHLDDWLVNKWVEAESETRVGETKGLIDVDEGQNRIAEAAMEVEAGWTGW</sequence>
<dbReference type="Proteomes" id="UP000799440">
    <property type="component" value="Unassembled WGS sequence"/>
</dbReference>
<accession>A0A6A6VIG3</accession>
<proteinExistence type="predicted"/>
<evidence type="ECO:0000313" key="2">
    <source>
        <dbReference type="EMBL" id="KAF2749606.1"/>
    </source>
</evidence>
<dbReference type="AlphaFoldDB" id="A0A6A6VIG3"/>
<evidence type="ECO:0000313" key="3">
    <source>
        <dbReference type="Proteomes" id="UP000799440"/>
    </source>
</evidence>
<dbReference type="EMBL" id="MU006566">
    <property type="protein sequence ID" value="KAF2749606.1"/>
    <property type="molecule type" value="Genomic_DNA"/>
</dbReference>
<name>A0A6A6VIG3_9PLEO</name>
<keyword evidence="3" id="KW-1185">Reference proteome</keyword>
<reference evidence="2" key="1">
    <citation type="journal article" date="2020" name="Stud. Mycol.">
        <title>101 Dothideomycetes genomes: a test case for predicting lifestyles and emergence of pathogens.</title>
        <authorList>
            <person name="Haridas S."/>
            <person name="Albert R."/>
            <person name="Binder M."/>
            <person name="Bloem J."/>
            <person name="Labutti K."/>
            <person name="Salamov A."/>
            <person name="Andreopoulos B."/>
            <person name="Baker S."/>
            <person name="Barry K."/>
            <person name="Bills G."/>
            <person name="Bluhm B."/>
            <person name="Cannon C."/>
            <person name="Castanera R."/>
            <person name="Culley D."/>
            <person name="Daum C."/>
            <person name="Ezra D."/>
            <person name="Gonzalez J."/>
            <person name="Henrissat B."/>
            <person name="Kuo A."/>
            <person name="Liang C."/>
            <person name="Lipzen A."/>
            <person name="Lutzoni F."/>
            <person name="Magnuson J."/>
            <person name="Mondo S."/>
            <person name="Nolan M."/>
            <person name="Ohm R."/>
            <person name="Pangilinan J."/>
            <person name="Park H.-J."/>
            <person name="Ramirez L."/>
            <person name="Alfaro M."/>
            <person name="Sun H."/>
            <person name="Tritt A."/>
            <person name="Yoshinaga Y."/>
            <person name="Zwiers L.-H."/>
            <person name="Turgeon B."/>
            <person name="Goodwin S."/>
            <person name="Spatafora J."/>
            <person name="Crous P."/>
            <person name="Grigoriev I."/>
        </authorList>
    </citation>
    <scope>NUCLEOTIDE SEQUENCE</scope>
    <source>
        <strain evidence="2">CBS 119925</strain>
    </source>
</reference>
<feature type="domain" description="Tandem CCCH zinc finger" evidence="1">
    <location>
        <begin position="149"/>
        <end position="181"/>
    </location>
</feature>
<gene>
    <name evidence="2" type="ORF">M011DRAFT_466045</name>
</gene>